<comment type="similarity">
    <text evidence="5 22">Belongs to the D-alanine--D-alanine ligase family.</text>
</comment>
<dbReference type="FunFam" id="3.30.470.20:FF:000008">
    <property type="entry name" value="D-alanine--D-alanine ligase"/>
    <property type="match status" value="1"/>
</dbReference>
<keyword evidence="9 25" id="KW-0479">Metal-binding</keyword>
<dbReference type="Gene3D" id="3.30.1490.20">
    <property type="entry name" value="ATP-grasp fold, A domain"/>
    <property type="match status" value="1"/>
</dbReference>
<keyword evidence="13 22" id="KW-0133">Cell shape</keyword>
<feature type="binding site" evidence="24">
    <location>
        <begin position="315"/>
        <end position="316"/>
    </location>
    <ligand>
        <name>ATP</name>
        <dbReference type="ChEBI" id="CHEBI:30616"/>
    </ligand>
</feature>
<dbReference type="EMBL" id="JACXAH010000005">
    <property type="protein sequence ID" value="MBD1371809.1"/>
    <property type="molecule type" value="Genomic_DNA"/>
</dbReference>
<comment type="catalytic activity">
    <reaction evidence="17 22">
        <text>2 D-alanine + ATP = D-alanyl-D-alanine + ADP + phosphate + H(+)</text>
        <dbReference type="Rhea" id="RHEA:11224"/>
        <dbReference type="ChEBI" id="CHEBI:15378"/>
        <dbReference type="ChEBI" id="CHEBI:30616"/>
        <dbReference type="ChEBI" id="CHEBI:43474"/>
        <dbReference type="ChEBI" id="CHEBI:57416"/>
        <dbReference type="ChEBI" id="CHEBI:57822"/>
        <dbReference type="ChEBI" id="CHEBI:456216"/>
        <dbReference type="EC" id="6.3.2.4"/>
    </reaction>
</comment>
<dbReference type="PIRSF" id="PIRSF039102">
    <property type="entry name" value="Ddl/VanB"/>
    <property type="match status" value="1"/>
</dbReference>
<dbReference type="PROSITE" id="PS50975">
    <property type="entry name" value="ATP_GRASP"/>
    <property type="match status" value="1"/>
</dbReference>
<dbReference type="GO" id="GO:0009252">
    <property type="term" value="P:peptidoglycan biosynthetic process"/>
    <property type="evidence" value="ECO:0007669"/>
    <property type="project" value="UniProtKB-UniRule"/>
</dbReference>
<evidence type="ECO:0000256" key="3">
    <source>
        <dbReference type="ARBA" id="ARBA00004496"/>
    </source>
</evidence>
<evidence type="ECO:0000256" key="15">
    <source>
        <dbReference type="ARBA" id="ARBA00023211"/>
    </source>
</evidence>
<comment type="pathway">
    <text evidence="18">Glycan biosynthesis.</text>
</comment>
<dbReference type="InterPro" id="IPR000291">
    <property type="entry name" value="D-Ala_lig_Van_CS"/>
</dbReference>
<dbReference type="Gene3D" id="3.40.50.20">
    <property type="match status" value="1"/>
</dbReference>
<evidence type="ECO:0000256" key="8">
    <source>
        <dbReference type="ARBA" id="ARBA00022598"/>
    </source>
</evidence>
<keyword evidence="8 22" id="KW-0436">Ligase</keyword>
<feature type="binding site" evidence="24">
    <location>
        <position position="139"/>
    </location>
    <ligand>
        <name>ATP</name>
        <dbReference type="ChEBI" id="CHEBI:30616"/>
    </ligand>
</feature>
<evidence type="ECO:0000256" key="21">
    <source>
        <dbReference type="ARBA" id="ARBA00077154"/>
    </source>
</evidence>
<dbReference type="GO" id="GO:0008360">
    <property type="term" value="P:regulation of cell shape"/>
    <property type="evidence" value="ECO:0007669"/>
    <property type="project" value="UniProtKB-KW"/>
</dbReference>
<dbReference type="AlphaFoldDB" id="A0A926N5I3"/>
<evidence type="ECO:0000256" key="6">
    <source>
        <dbReference type="ARBA" id="ARBA00012216"/>
    </source>
</evidence>
<evidence type="ECO:0000256" key="10">
    <source>
        <dbReference type="ARBA" id="ARBA00022741"/>
    </source>
</evidence>
<evidence type="ECO:0000256" key="4">
    <source>
        <dbReference type="ARBA" id="ARBA00004752"/>
    </source>
</evidence>
<evidence type="ECO:0000256" key="19">
    <source>
        <dbReference type="ARBA" id="ARBA00068427"/>
    </source>
</evidence>
<dbReference type="InterPro" id="IPR005905">
    <property type="entry name" value="D_ala_D_ala"/>
</dbReference>
<evidence type="ECO:0000259" key="27">
    <source>
        <dbReference type="PROSITE" id="PS50975"/>
    </source>
</evidence>
<keyword evidence="7 22" id="KW-0963">Cytoplasm</keyword>
<dbReference type="InterPro" id="IPR016185">
    <property type="entry name" value="PreATP-grasp_dom_sf"/>
</dbReference>
<keyword evidence="12 25" id="KW-0460">Magnesium</keyword>
<dbReference type="PROSITE" id="PS00843">
    <property type="entry name" value="DALA_DALA_LIGASE_1"/>
    <property type="match status" value="1"/>
</dbReference>
<dbReference type="FunFam" id="3.30.1490.20:FF:000007">
    <property type="entry name" value="D-alanine--D-alanine ligase"/>
    <property type="match status" value="1"/>
</dbReference>
<feature type="binding site" evidence="24">
    <location>
        <begin position="192"/>
        <end position="193"/>
    </location>
    <ligand>
        <name>ATP</name>
        <dbReference type="ChEBI" id="CHEBI:30616"/>
    </ligand>
</feature>
<proteinExistence type="inferred from homology"/>
<keyword evidence="16 22" id="KW-0961">Cell wall biogenesis/degradation</keyword>
<evidence type="ECO:0000256" key="11">
    <source>
        <dbReference type="ARBA" id="ARBA00022840"/>
    </source>
</evidence>
<feature type="active site" evidence="23">
    <location>
        <position position="192"/>
    </location>
</feature>
<accession>A0A926N5I3</accession>
<evidence type="ECO:0000256" key="25">
    <source>
        <dbReference type="PIRSR" id="PIRSR039102-3"/>
    </source>
</evidence>
<dbReference type="NCBIfam" id="NF002526">
    <property type="entry name" value="PRK01966.1-2"/>
    <property type="match status" value="1"/>
</dbReference>
<evidence type="ECO:0000256" key="14">
    <source>
        <dbReference type="ARBA" id="ARBA00022984"/>
    </source>
</evidence>
<comment type="cofactor">
    <cofactor evidence="1">
        <name>Mn(2+)</name>
        <dbReference type="ChEBI" id="CHEBI:29035"/>
    </cofactor>
</comment>
<evidence type="ECO:0000256" key="7">
    <source>
        <dbReference type="ARBA" id="ARBA00022490"/>
    </source>
</evidence>
<name>A0A926N5I3_9BACL</name>
<dbReference type="HAMAP" id="MF_00047">
    <property type="entry name" value="Dala_Dala_lig"/>
    <property type="match status" value="1"/>
</dbReference>
<feature type="domain" description="ATP-grasp" evidence="27">
    <location>
        <begin position="143"/>
        <end position="349"/>
    </location>
</feature>
<evidence type="ECO:0000256" key="26">
    <source>
        <dbReference type="PROSITE-ProRule" id="PRU00409"/>
    </source>
</evidence>
<evidence type="ECO:0000313" key="29">
    <source>
        <dbReference type="Proteomes" id="UP000661691"/>
    </source>
</evidence>
<dbReference type="InterPro" id="IPR011127">
    <property type="entry name" value="Dala_Dala_lig_N"/>
</dbReference>
<comment type="pathway">
    <text evidence="4 22">Cell wall biogenesis; peptidoglycan biosynthesis.</text>
</comment>
<organism evidence="28 29">
    <name type="scientific">Polycladospora coralii</name>
    <dbReference type="NCBI Taxonomy" id="2771432"/>
    <lineage>
        <taxon>Bacteria</taxon>
        <taxon>Bacillati</taxon>
        <taxon>Bacillota</taxon>
        <taxon>Bacilli</taxon>
        <taxon>Bacillales</taxon>
        <taxon>Thermoactinomycetaceae</taxon>
        <taxon>Polycladospora</taxon>
    </lineage>
</organism>
<dbReference type="Gene3D" id="3.30.470.20">
    <property type="entry name" value="ATP-grasp fold, B domain"/>
    <property type="match status" value="1"/>
</dbReference>
<feature type="binding site" evidence="25">
    <location>
        <position position="316"/>
    </location>
    <ligand>
        <name>Mg(2+)</name>
        <dbReference type="ChEBI" id="CHEBI:18420"/>
        <label>1</label>
    </ligand>
</feature>
<evidence type="ECO:0000256" key="18">
    <source>
        <dbReference type="ARBA" id="ARBA00060592"/>
    </source>
</evidence>
<evidence type="ECO:0000256" key="2">
    <source>
        <dbReference type="ARBA" id="ARBA00003921"/>
    </source>
</evidence>
<evidence type="ECO:0000256" key="24">
    <source>
        <dbReference type="PIRSR" id="PIRSR039102-2"/>
    </source>
</evidence>
<evidence type="ECO:0000256" key="16">
    <source>
        <dbReference type="ARBA" id="ARBA00023316"/>
    </source>
</evidence>
<feature type="active site" evidence="23">
    <location>
        <position position="327"/>
    </location>
</feature>
<feature type="binding site" evidence="24">
    <location>
        <begin position="222"/>
        <end position="229"/>
    </location>
    <ligand>
        <name>ATP</name>
        <dbReference type="ChEBI" id="CHEBI:30616"/>
    </ligand>
</feature>
<dbReference type="NCBIfam" id="TIGR01205">
    <property type="entry name" value="D_ala_D_alaTIGR"/>
    <property type="match status" value="1"/>
</dbReference>
<feature type="binding site" evidence="25">
    <location>
        <position position="302"/>
    </location>
    <ligand>
        <name>Mg(2+)</name>
        <dbReference type="ChEBI" id="CHEBI:18420"/>
        <label>1</label>
    </ligand>
</feature>
<evidence type="ECO:0000256" key="1">
    <source>
        <dbReference type="ARBA" id="ARBA00001936"/>
    </source>
</evidence>
<dbReference type="GO" id="GO:0008716">
    <property type="term" value="F:D-alanine-D-alanine ligase activity"/>
    <property type="evidence" value="ECO:0007669"/>
    <property type="project" value="UniProtKB-UniRule"/>
</dbReference>
<feature type="binding site" evidence="24">
    <location>
        <begin position="184"/>
        <end position="186"/>
    </location>
    <ligand>
        <name>ATP</name>
        <dbReference type="ChEBI" id="CHEBI:30616"/>
    </ligand>
</feature>
<dbReference type="GO" id="GO:0071555">
    <property type="term" value="P:cell wall organization"/>
    <property type="evidence" value="ECO:0007669"/>
    <property type="project" value="UniProtKB-KW"/>
</dbReference>
<dbReference type="GO" id="GO:0005829">
    <property type="term" value="C:cytosol"/>
    <property type="evidence" value="ECO:0007669"/>
    <property type="project" value="TreeGrafter"/>
</dbReference>
<evidence type="ECO:0000313" key="28">
    <source>
        <dbReference type="EMBL" id="MBD1371809.1"/>
    </source>
</evidence>
<gene>
    <name evidence="22" type="primary">ddl</name>
    <name evidence="28" type="ORF">IC620_05480</name>
</gene>
<keyword evidence="10 24" id="KW-0547">Nucleotide-binding</keyword>
<dbReference type="InterPro" id="IPR011761">
    <property type="entry name" value="ATP-grasp"/>
</dbReference>
<feature type="active site" evidence="23">
    <location>
        <position position="17"/>
    </location>
</feature>
<dbReference type="Pfam" id="PF07478">
    <property type="entry name" value="Dala_Dala_lig_C"/>
    <property type="match status" value="1"/>
</dbReference>
<reference evidence="28" key="1">
    <citation type="submission" date="2020-09" db="EMBL/GenBank/DDBJ databases">
        <title>A novel bacterium of genus Hazenella, isolated from South China Sea.</title>
        <authorList>
            <person name="Huang H."/>
            <person name="Mo K."/>
            <person name="Hu Y."/>
        </authorList>
    </citation>
    <scope>NUCLEOTIDE SEQUENCE</scope>
    <source>
        <strain evidence="28">IB182357</strain>
    </source>
</reference>
<keyword evidence="14 22" id="KW-0573">Peptidoglycan synthesis</keyword>
<comment type="function">
    <text evidence="2 22">Cell wall formation.</text>
</comment>
<comment type="caution">
    <text evidence="28">The sequence shown here is derived from an EMBL/GenBank/DDBJ whole genome shotgun (WGS) entry which is preliminary data.</text>
</comment>
<dbReference type="InterPro" id="IPR011095">
    <property type="entry name" value="Dala_Dala_lig_C"/>
</dbReference>
<evidence type="ECO:0000256" key="20">
    <source>
        <dbReference type="ARBA" id="ARBA00076288"/>
    </source>
</evidence>
<feature type="binding site" evidence="25">
    <location>
        <position position="318"/>
    </location>
    <ligand>
        <name>Mg(2+)</name>
        <dbReference type="ChEBI" id="CHEBI:18420"/>
        <label>2</label>
    </ligand>
</feature>
<evidence type="ECO:0000256" key="12">
    <source>
        <dbReference type="ARBA" id="ARBA00022842"/>
    </source>
</evidence>
<sequence length="368" mass="40104">MTKKLRVAVLFGGKSGEHDVSLSSAASVIQAMDPEKYDVIPIGISKRGEWVKGASSIQMIAAHLNTEILERLQGSLPIASSEKKEIENGPTFSKEEVDVVFPVLHGTFGEDGTMQGLLEIADVPYVGAGVLASAVAMDKVIAKKLFAQTGIPQGAYMYFLKSEIIKNVEVVYAQIESTIGYPCFIKPANLGSSVGISKAENRTELQAALALAGKYDRKIIVEEFIPAREIEVAVLGNDDPKASVVGEIISSGDFYDYQAKYVDGESTMQIPADLPSQTQAQIQELAIRAYQALDCSGLSRVDFFVRKDNGEILINEINTMPGFTPYSMYAHLWAESGLSYKAVIAELIQLAITRYREKSELITTLDMN</sequence>
<dbReference type="GO" id="GO:0005524">
    <property type="term" value="F:ATP binding"/>
    <property type="evidence" value="ECO:0007669"/>
    <property type="project" value="UniProtKB-UniRule"/>
</dbReference>
<dbReference type="PANTHER" id="PTHR23132">
    <property type="entry name" value="D-ALANINE--D-ALANINE LIGASE"/>
    <property type="match status" value="1"/>
</dbReference>
<dbReference type="GO" id="GO:0046872">
    <property type="term" value="F:metal ion binding"/>
    <property type="evidence" value="ECO:0007669"/>
    <property type="project" value="UniProtKB-KW"/>
</dbReference>
<evidence type="ECO:0000256" key="17">
    <source>
        <dbReference type="ARBA" id="ARBA00047614"/>
    </source>
</evidence>
<dbReference type="Proteomes" id="UP000661691">
    <property type="component" value="Unassembled WGS sequence"/>
</dbReference>
<dbReference type="PROSITE" id="PS00844">
    <property type="entry name" value="DALA_DALA_LIGASE_2"/>
    <property type="match status" value="1"/>
</dbReference>
<feature type="binding site" evidence="25">
    <location>
        <position position="316"/>
    </location>
    <ligand>
        <name>Mg(2+)</name>
        <dbReference type="ChEBI" id="CHEBI:18420"/>
        <label>2</label>
    </ligand>
</feature>
<dbReference type="NCBIfam" id="NF002528">
    <property type="entry name" value="PRK01966.1-4"/>
    <property type="match status" value="1"/>
</dbReference>
<keyword evidence="15 25" id="KW-0464">Manganese</keyword>
<protein>
    <recommendedName>
        <fullName evidence="19 22">D-alanine--D-alanine ligase</fullName>
        <ecNumber evidence="6 22">6.3.2.4</ecNumber>
    </recommendedName>
    <alternativeName>
        <fullName evidence="21 22">D-Ala-D-Ala ligase</fullName>
    </alternativeName>
    <alternativeName>
        <fullName evidence="20 22">D-alanylalanine synthetase</fullName>
    </alternativeName>
</protein>
<evidence type="ECO:0000256" key="5">
    <source>
        <dbReference type="ARBA" id="ARBA00010871"/>
    </source>
</evidence>
<evidence type="ECO:0000256" key="23">
    <source>
        <dbReference type="PIRSR" id="PIRSR039102-1"/>
    </source>
</evidence>
<dbReference type="Pfam" id="PF01820">
    <property type="entry name" value="Dala_Dala_lig_N"/>
    <property type="match status" value="1"/>
</dbReference>
<keyword evidence="29" id="KW-1185">Reference proteome</keyword>
<dbReference type="SUPFAM" id="SSF56059">
    <property type="entry name" value="Glutathione synthetase ATP-binding domain-like"/>
    <property type="match status" value="1"/>
</dbReference>
<evidence type="ECO:0000256" key="9">
    <source>
        <dbReference type="ARBA" id="ARBA00022723"/>
    </source>
</evidence>
<comment type="subcellular location">
    <subcellularLocation>
        <location evidence="3 22">Cytoplasm</location>
    </subcellularLocation>
</comment>
<evidence type="ECO:0000256" key="22">
    <source>
        <dbReference type="HAMAP-Rule" id="MF_00047"/>
    </source>
</evidence>
<dbReference type="RefSeq" id="WP_191141714.1">
    <property type="nucleotide sequence ID" value="NZ_JACXAH010000005.1"/>
</dbReference>
<dbReference type="NCBIfam" id="NF002378">
    <property type="entry name" value="PRK01372.1"/>
    <property type="match status" value="1"/>
</dbReference>
<dbReference type="PANTHER" id="PTHR23132:SF25">
    <property type="entry name" value="D-ALANINE--D-ALANINE LIGASE A"/>
    <property type="match status" value="1"/>
</dbReference>
<comment type="cofactor">
    <cofactor evidence="25">
        <name>Mg(2+)</name>
        <dbReference type="ChEBI" id="CHEBI:18420"/>
    </cofactor>
    <cofactor evidence="25">
        <name>Mn(2+)</name>
        <dbReference type="ChEBI" id="CHEBI:29035"/>
    </cofactor>
    <text evidence="25">Binds 2 magnesium or manganese ions per subunit.</text>
</comment>
<dbReference type="InterPro" id="IPR013815">
    <property type="entry name" value="ATP_grasp_subdomain_1"/>
</dbReference>
<dbReference type="SUPFAM" id="SSF52440">
    <property type="entry name" value="PreATP-grasp domain"/>
    <property type="match status" value="1"/>
</dbReference>
<dbReference type="EC" id="6.3.2.4" evidence="6 22"/>
<evidence type="ECO:0000256" key="13">
    <source>
        <dbReference type="ARBA" id="ARBA00022960"/>
    </source>
</evidence>
<keyword evidence="11 26" id="KW-0067">ATP-binding</keyword>